<proteinExistence type="predicted"/>
<dbReference type="PROSITE" id="PS51257">
    <property type="entry name" value="PROKAR_LIPOPROTEIN"/>
    <property type="match status" value="1"/>
</dbReference>
<feature type="chain" id="PRO_5036973893" evidence="1">
    <location>
        <begin position="18"/>
        <end position="128"/>
    </location>
</feature>
<dbReference type="AlphaFoldDB" id="A0A914PA95"/>
<organism evidence="2 3">
    <name type="scientific">Panagrolaimus davidi</name>
    <dbReference type="NCBI Taxonomy" id="227884"/>
    <lineage>
        <taxon>Eukaryota</taxon>
        <taxon>Metazoa</taxon>
        <taxon>Ecdysozoa</taxon>
        <taxon>Nematoda</taxon>
        <taxon>Chromadorea</taxon>
        <taxon>Rhabditida</taxon>
        <taxon>Tylenchina</taxon>
        <taxon>Panagrolaimomorpha</taxon>
        <taxon>Panagrolaimoidea</taxon>
        <taxon>Panagrolaimidae</taxon>
        <taxon>Panagrolaimus</taxon>
    </lineage>
</organism>
<dbReference type="Proteomes" id="UP000887578">
    <property type="component" value="Unplaced"/>
</dbReference>
<protein>
    <submittedName>
        <fullName evidence="3">Uncharacterized protein</fullName>
    </submittedName>
</protein>
<evidence type="ECO:0000313" key="2">
    <source>
        <dbReference type="Proteomes" id="UP000887578"/>
    </source>
</evidence>
<feature type="signal peptide" evidence="1">
    <location>
        <begin position="1"/>
        <end position="17"/>
    </location>
</feature>
<name>A0A914PA95_9BILA</name>
<evidence type="ECO:0000256" key="1">
    <source>
        <dbReference type="SAM" id="SignalP"/>
    </source>
</evidence>
<accession>A0A914PA95</accession>
<dbReference type="WBParaSite" id="PDA_v2.g14450.t1">
    <property type="protein sequence ID" value="PDA_v2.g14450.t1"/>
    <property type="gene ID" value="PDA_v2.g14450"/>
</dbReference>
<keyword evidence="2" id="KW-1185">Reference proteome</keyword>
<evidence type="ECO:0000313" key="3">
    <source>
        <dbReference type="WBParaSite" id="PDA_v2.g14450.t1"/>
    </source>
</evidence>
<reference evidence="3" key="1">
    <citation type="submission" date="2022-11" db="UniProtKB">
        <authorList>
            <consortium name="WormBaseParasite"/>
        </authorList>
    </citation>
    <scope>IDENTIFICATION</scope>
</reference>
<keyword evidence="1" id="KW-0732">Signal</keyword>
<sequence length="128" mass="14606">MLKIFAALCFIVASCNCAKILIYNPEYAFARSHRYFLGELSDILAEAGHTVVMYQPHFDGDTNVTGSKNVKVHIITRASELDLKLPDFVEQIWTTDESIFEAEKVMNELHEISAERHKTYAKIKGRKL</sequence>